<name>A0A1Z5IJR1_9LACO</name>
<proteinExistence type="predicted"/>
<protein>
    <submittedName>
        <fullName evidence="2">Short-chain dehydrogenase/oxidoreductase</fullName>
    </submittedName>
</protein>
<evidence type="ECO:0000259" key="1">
    <source>
        <dbReference type="Pfam" id="PF13460"/>
    </source>
</evidence>
<organism evidence="2 3">
    <name type="scientific">Secundilactobacillus silagei JCM 19001</name>
    <dbReference type="NCBI Taxonomy" id="1302250"/>
    <lineage>
        <taxon>Bacteria</taxon>
        <taxon>Bacillati</taxon>
        <taxon>Bacillota</taxon>
        <taxon>Bacilli</taxon>
        <taxon>Lactobacillales</taxon>
        <taxon>Lactobacillaceae</taxon>
        <taxon>Secundilactobacillus</taxon>
    </lineage>
</organism>
<dbReference type="EMBL" id="BCMG01000011">
    <property type="protein sequence ID" value="GAX02004.1"/>
    <property type="molecule type" value="Genomic_DNA"/>
</dbReference>
<dbReference type="InterPro" id="IPR036291">
    <property type="entry name" value="NAD(P)-bd_dom_sf"/>
</dbReference>
<dbReference type="RefSeq" id="WP_089137117.1">
    <property type="nucleotide sequence ID" value="NZ_BCMG01000011.1"/>
</dbReference>
<keyword evidence="3" id="KW-1185">Reference proteome</keyword>
<dbReference type="OrthoDB" id="9803892at2"/>
<dbReference type="STRING" id="1302250.GCA_001313225_01918"/>
<dbReference type="GO" id="GO:0004074">
    <property type="term" value="F:biliverdin reductase [NAD(P)H] activity"/>
    <property type="evidence" value="ECO:0007669"/>
    <property type="project" value="TreeGrafter"/>
</dbReference>
<sequence length="219" mass="24330">MKKVLILGANGRIARIVRSRLLAQHDVQLTLFLRNADRITVSNPNRESIIEGDVNNTALLDTAMVGQDVVYANLAGNMERMAAQIVNAMVQQHIHQLIWITGSGLYHETPEPFGSWVERTVGHVSKEDTRRAAKVIESSNLDYTIIRAAYMTDNPEIDYELTQKGESFKGTLVSRASIADLVLKVIGSTNKYTRTSLGIAKPGTDNSLPLIKQMENKRI</sequence>
<evidence type="ECO:0000313" key="2">
    <source>
        <dbReference type="EMBL" id="GAX02004.1"/>
    </source>
</evidence>
<dbReference type="GO" id="GO:0042602">
    <property type="term" value="F:riboflavin reductase (NADPH) activity"/>
    <property type="evidence" value="ECO:0007669"/>
    <property type="project" value="TreeGrafter"/>
</dbReference>
<dbReference type="InterPro" id="IPR016040">
    <property type="entry name" value="NAD(P)-bd_dom"/>
</dbReference>
<dbReference type="PANTHER" id="PTHR43355:SF2">
    <property type="entry name" value="FLAVIN REDUCTASE (NADPH)"/>
    <property type="match status" value="1"/>
</dbReference>
<evidence type="ECO:0000313" key="3">
    <source>
        <dbReference type="Proteomes" id="UP000198402"/>
    </source>
</evidence>
<gene>
    <name evidence="2" type="ORF">IWT126_02068</name>
</gene>
<accession>A0A1Z5IJR1</accession>
<dbReference type="AlphaFoldDB" id="A0A1Z5IJR1"/>
<reference evidence="2 3" key="1">
    <citation type="submission" date="2015-11" db="EMBL/GenBank/DDBJ databases">
        <title>Draft genome sequences of new species of the genus Lactobacillus isolated from orchardgrass silage.</title>
        <authorList>
            <person name="Tohno M."/>
            <person name="Tanizawa Y."/>
            <person name="Arita M."/>
        </authorList>
    </citation>
    <scope>NUCLEOTIDE SEQUENCE [LARGE SCALE GENOMIC DNA]</scope>
    <source>
        <strain evidence="2 3">IWT126</strain>
    </source>
</reference>
<dbReference type="Pfam" id="PF13460">
    <property type="entry name" value="NAD_binding_10"/>
    <property type="match status" value="1"/>
</dbReference>
<comment type="caution">
    <text evidence="2">The sequence shown here is derived from an EMBL/GenBank/DDBJ whole genome shotgun (WGS) entry which is preliminary data.</text>
</comment>
<dbReference type="PANTHER" id="PTHR43355">
    <property type="entry name" value="FLAVIN REDUCTASE (NADPH)"/>
    <property type="match status" value="1"/>
</dbReference>
<dbReference type="InterPro" id="IPR051606">
    <property type="entry name" value="Polyketide_Oxido-like"/>
</dbReference>
<dbReference type="SUPFAM" id="SSF51735">
    <property type="entry name" value="NAD(P)-binding Rossmann-fold domains"/>
    <property type="match status" value="1"/>
</dbReference>
<dbReference type="Gene3D" id="3.40.50.720">
    <property type="entry name" value="NAD(P)-binding Rossmann-like Domain"/>
    <property type="match status" value="1"/>
</dbReference>
<feature type="domain" description="NAD(P)-binding" evidence="1">
    <location>
        <begin position="8"/>
        <end position="186"/>
    </location>
</feature>
<dbReference type="Proteomes" id="UP000198402">
    <property type="component" value="Unassembled WGS sequence"/>
</dbReference>